<dbReference type="PANTHER" id="PTHR36571:SF1">
    <property type="entry name" value="PROTEIN YGIW"/>
    <property type="match status" value="1"/>
</dbReference>
<dbReference type="InterPro" id="IPR036700">
    <property type="entry name" value="BOBF_sf"/>
</dbReference>
<dbReference type="EMBL" id="JBDIVE010000001">
    <property type="protein sequence ID" value="MEN3067067.1"/>
    <property type="molecule type" value="Genomic_DNA"/>
</dbReference>
<feature type="chain" id="PRO_5047182184" evidence="2">
    <location>
        <begin position="25"/>
        <end position="129"/>
    </location>
</feature>
<dbReference type="Proteomes" id="UP001410394">
    <property type="component" value="Unassembled WGS sequence"/>
</dbReference>
<sequence>MKIQHIIAAGLIASSLFAASASMAQFVGPDASRSTVKQLQGSLLMDSFVTLKGHITRRLDHDLYEFNDGTGTIYLDVDDDHDHKHKRGFLYAGFNAPIDQNTPVEIYGKYVPKVLGFSKIKLIDMRVVK</sequence>
<keyword evidence="4" id="KW-1185">Reference proteome</keyword>
<evidence type="ECO:0000313" key="4">
    <source>
        <dbReference type="Proteomes" id="UP001410394"/>
    </source>
</evidence>
<dbReference type="InterPro" id="IPR005220">
    <property type="entry name" value="CarO-like"/>
</dbReference>
<protein>
    <submittedName>
        <fullName evidence="3">NirD/YgiW/YdeI family stress tolerance protein</fullName>
    </submittedName>
</protein>
<name>A0ABU9YTN4_9RHOO</name>
<dbReference type="Gene3D" id="2.40.50.200">
    <property type="entry name" value="Bacterial OB-fold"/>
    <property type="match status" value="1"/>
</dbReference>
<proteinExistence type="predicted"/>
<keyword evidence="1 2" id="KW-0732">Signal</keyword>
<dbReference type="SUPFAM" id="SSF101756">
    <property type="entry name" value="Hypothetical protein YgiW"/>
    <property type="match status" value="1"/>
</dbReference>
<evidence type="ECO:0000256" key="2">
    <source>
        <dbReference type="SAM" id="SignalP"/>
    </source>
</evidence>
<evidence type="ECO:0000313" key="3">
    <source>
        <dbReference type="EMBL" id="MEN3067067.1"/>
    </source>
</evidence>
<feature type="signal peptide" evidence="2">
    <location>
        <begin position="1"/>
        <end position="24"/>
    </location>
</feature>
<dbReference type="RefSeq" id="WP_345917835.1">
    <property type="nucleotide sequence ID" value="NZ_JBDIVE010000001.1"/>
</dbReference>
<reference evidence="3 4" key="1">
    <citation type="journal article" date="2018" name="Int. J. Syst. Evol. Microbiol.">
        <title>Uliginosibacterium sediminicola sp. nov., isolated from freshwater sediment.</title>
        <authorList>
            <person name="Hwang W.M."/>
            <person name="Kim S.M."/>
            <person name="Kang K."/>
            <person name="Ahn T.Y."/>
        </authorList>
    </citation>
    <scope>NUCLEOTIDE SEQUENCE [LARGE SCALE GENOMIC DNA]</scope>
    <source>
        <strain evidence="3 4">M1-21</strain>
    </source>
</reference>
<dbReference type="PANTHER" id="PTHR36571">
    <property type="entry name" value="PROTEIN YGIW"/>
    <property type="match status" value="1"/>
</dbReference>
<organism evidence="3 4">
    <name type="scientific">Uliginosibacterium sediminicola</name>
    <dbReference type="NCBI Taxonomy" id="2024550"/>
    <lineage>
        <taxon>Bacteria</taxon>
        <taxon>Pseudomonadati</taxon>
        <taxon>Pseudomonadota</taxon>
        <taxon>Betaproteobacteria</taxon>
        <taxon>Rhodocyclales</taxon>
        <taxon>Zoogloeaceae</taxon>
        <taxon>Uliginosibacterium</taxon>
    </lineage>
</organism>
<dbReference type="NCBIfam" id="NF033674">
    <property type="entry name" value="stress_OB_fold"/>
    <property type="match status" value="1"/>
</dbReference>
<evidence type="ECO:0000256" key="1">
    <source>
        <dbReference type="ARBA" id="ARBA00022729"/>
    </source>
</evidence>
<gene>
    <name evidence="3" type="ORF">ABDB84_01180</name>
</gene>
<accession>A0ABU9YTN4</accession>
<comment type="caution">
    <text evidence="3">The sequence shown here is derived from an EMBL/GenBank/DDBJ whole genome shotgun (WGS) entry which is preliminary data.</text>
</comment>
<dbReference type="Pfam" id="PF04076">
    <property type="entry name" value="BOF"/>
    <property type="match status" value="1"/>
</dbReference>